<dbReference type="GeneID" id="63689349"/>
<evidence type="ECO:0000256" key="6">
    <source>
        <dbReference type="ARBA" id="ARBA00023180"/>
    </source>
</evidence>
<feature type="domain" description="WSC" evidence="7">
    <location>
        <begin position="1"/>
        <end position="51"/>
    </location>
</feature>
<keyword evidence="4" id="KW-1133">Transmembrane helix</keyword>
<dbReference type="PANTHER" id="PTHR24269">
    <property type="entry name" value="KREMEN PROTEIN"/>
    <property type="match status" value="1"/>
</dbReference>
<keyword evidence="3" id="KW-0732">Signal</keyword>
<dbReference type="PANTHER" id="PTHR24269:SF16">
    <property type="entry name" value="PROTEIN SLG1"/>
    <property type="match status" value="1"/>
</dbReference>
<evidence type="ECO:0000256" key="1">
    <source>
        <dbReference type="ARBA" id="ARBA00004167"/>
    </source>
</evidence>
<organism evidence="8 9">
    <name type="scientific">Dacryopinax primogenitus (strain DJM 731)</name>
    <name type="common">Brown rot fungus</name>
    <dbReference type="NCBI Taxonomy" id="1858805"/>
    <lineage>
        <taxon>Eukaryota</taxon>
        <taxon>Fungi</taxon>
        <taxon>Dikarya</taxon>
        <taxon>Basidiomycota</taxon>
        <taxon>Agaricomycotina</taxon>
        <taxon>Dacrymycetes</taxon>
        <taxon>Dacrymycetales</taxon>
        <taxon>Dacrymycetaceae</taxon>
        <taxon>Dacryopinax</taxon>
    </lineage>
</organism>
<evidence type="ECO:0000256" key="3">
    <source>
        <dbReference type="ARBA" id="ARBA00022729"/>
    </source>
</evidence>
<evidence type="ECO:0000313" key="9">
    <source>
        <dbReference type="Proteomes" id="UP000030653"/>
    </source>
</evidence>
<evidence type="ECO:0000256" key="2">
    <source>
        <dbReference type="ARBA" id="ARBA00022692"/>
    </source>
</evidence>
<dbReference type="InterPro" id="IPR002889">
    <property type="entry name" value="WSC_carb-bd"/>
</dbReference>
<accession>M5GEJ8</accession>
<dbReference type="Pfam" id="PF01822">
    <property type="entry name" value="WSC"/>
    <property type="match status" value="2"/>
</dbReference>
<evidence type="ECO:0000256" key="5">
    <source>
        <dbReference type="ARBA" id="ARBA00023136"/>
    </source>
</evidence>
<sequence length="164" mass="16163">FAFAGVEDGSTCFCGNSVEGATPGDGCDTACSGDDAQNCGGFAHFKLFAAARIALPIDIDPFTGQDMPTDPAVTGTVIATGGCYAEPNQNGVNLQALTGASALNVAGLTANLCANLCSTQGFSLAGLEAGDACFCGDELEGATATDPSNCNIPCAGDDTEICGG</sequence>
<feature type="non-terminal residue" evidence="8">
    <location>
        <position position="1"/>
    </location>
</feature>
<dbReference type="AlphaFoldDB" id="M5GEJ8"/>
<dbReference type="PROSITE" id="PS51212">
    <property type="entry name" value="WSC"/>
    <property type="match status" value="2"/>
</dbReference>
<evidence type="ECO:0000259" key="7">
    <source>
        <dbReference type="PROSITE" id="PS51212"/>
    </source>
</evidence>
<dbReference type="RefSeq" id="XP_040630217.1">
    <property type="nucleotide sequence ID" value="XM_040774287.1"/>
</dbReference>
<dbReference type="InterPro" id="IPR051836">
    <property type="entry name" value="Kremen_rcpt"/>
</dbReference>
<dbReference type="GO" id="GO:0005886">
    <property type="term" value="C:plasma membrane"/>
    <property type="evidence" value="ECO:0007669"/>
    <property type="project" value="TreeGrafter"/>
</dbReference>
<keyword evidence="6" id="KW-0325">Glycoprotein</keyword>
<dbReference type="EMBL" id="JH795860">
    <property type="protein sequence ID" value="EJU03323.1"/>
    <property type="molecule type" value="Genomic_DNA"/>
</dbReference>
<dbReference type="STRING" id="1858805.M5GEJ8"/>
<dbReference type="HOGENOM" id="CLU_063916_3_2_1"/>
<keyword evidence="9" id="KW-1185">Reference proteome</keyword>
<gene>
    <name evidence="8" type="ORF">DACRYDRAFT_26687</name>
</gene>
<evidence type="ECO:0000256" key="4">
    <source>
        <dbReference type="ARBA" id="ARBA00022989"/>
    </source>
</evidence>
<dbReference type="OMA" id="CANLCST"/>
<feature type="domain" description="WSC" evidence="7">
    <location>
        <begin position="77"/>
        <end position="164"/>
    </location>
</feature>
<keyword evidence="5" id="KW-0472">Membrane</keyword>
<comment type="subcellular location">
    <subcellularLocation>
        <location evidence="1">Membrane</location>
        <topology evidence="1">Single-pass membrane protein</topology>
    </subcellularLocation>
</comment>
<dbReference type="Proteomes" id="UP000030653">
    <property type="component" value="Unassembled WGS sequence"/>
</dbReference>
<reference evidence="8 9" key="1">
    <citation type="journal article" date="2012" name="Science">
        <title>The Paleozoic origin of enzymatic lignin decomposition reconstructed from 31 fungal genomes.</title>
        <authorList>
            <person name="Floudas D."/>
            <person name="Binder M."/>
            <person name="Riley R."/>
            <person name="Barry K."/>
            <person name="Blanchette R.A."/>
            <person name="Henrissat B."/>
            <person name="Martinez A.T."/>
            <person name="Otillar R."/>
            <person name="Spatafora J.W."/>
            <person name="Yadav J.S."/>
            <person name="Aerts A."/>
            <person name="Benoit I."/>
            <person name="Boyd A."/>
            <person name="Carlson A."/>
            <person name="Copeland A."/>
            <person name="Coutinho P.M."/>
            <person name="de Vries R.P."/>
            <person name="Ferreira P."/>
            <person name="Findley K."/>
            <person name="Foster B."/>
            <person name="Gaskell J."/>
            <person name="Glotzer D."/>
            <person name="Gorecki P."/>
            <person name="Heitman J."/>
            <person name="Hesse C."/>
            <person name="Hori C."/>
            <person name="Igarashi K."/>
            <person name="Jurgens J.A."/>
            <person name="Kallen N."/>
            <person name="Kersten P."/>
            <person name="Kohler A."/>
            <person name="Kuees U."/>
            <person name="Kumar T.K.A."/>
            <person name="Kuo A."/>
            <person name="LaButti K."/>
            <person name="Larrondo L.F."/>
            <person name="Lindquist E."/>
            <person name="Ling A."/>
            <person name="Lombard V."/>
            <person name="Lucas S."/>
            <person name="Lundell T."/>
            <person name="Martin R."/>
            <person name="McLaughlin D.J."/>
            <person name="Morgenstern I."/>
            <person name="Morin E."/>
            <person name="Murat C."/>
            <person name="Nagy L.G."/>
            <person name="Nolan M."/>
            <person name="Ohm R.A."/>
            <person name="Patyshakuliyeva A."/>
            <person name="Rokas A."/>
            <person name="Ruiz-Duenas F.J."/>
            <person name="Sabat G."/>
            <person name="Salamov A."/>
            <person name="Samejima M."/>
            <person name="Schmutz J."/>
            <person name="Slot J.C."/>
            <person name="St John F."/>
            <person name="Stenlid J."/>
            <person name="Sun H."/>
            <person name="Sun S."/>
            <person name="Syed K."/>
            <person name="Tsang A."/>
            <person name="Wiebenga A."/>
            <person name="Young D."/>
            <person name="Pisabarro A."/>
            <person name="Eastwood D.C."/>
            <person name="Martin F."/>
            <person name="Cullen D."/>
            <person name="Grigoriev I.V."/>
            <person name="Hibbett D.S."/>
        </authorList>
    </citation>
    <scope>NUCLEOTIDE SEQUENCE [LARGE SCALE GENOMIC DNA]</scope>
    <source>
        <strain evidence="8 9">DJM-731 SS1</strain>
    </source>
</reference>
<dbReference type="OrthoDB" id="5985073at2759"/>
<protein>
    <submittedName>
        <fullName evidence="8">WSC-domain-containing protein</fullName>
    </submittedName>
</protein>
<name>M5GEJ8_DACPD</name>
<proteinExistence type="predicted"/>
<evidence type="ECO:0000313" key="8">
    <source>
        <dbReference type="EMBL" id="EJU03323.1"/>
    </source>
</evidence>
<keyword evidence="2" id="KW-0812">Transmembrane</keyword>
<feature type="non-terminal residue" evidence="8">
    <location>
        <position position="164"/>
    </location>
</feature>